<evidence type="ECO:0000313" key="13">
    <source>
        <dbReference type="Proteomes" id="UP000241808"/>
    </source>
</evidence>
<feature type="binding site" evidence="7">
    <location>
        <position position="187"/>
    </location>
    <ligand>
        <name>UDP-N-acetyl-alpha-D-muramoyl-L-alanyl-D-glutamate</name>
        <dbReference type="ChEBI" id="CHEBI:83900"/>
    </ligand>
</feature>
<dbReference type="Gene3D" id="3.90.190.20">
    <property type="entry name" value="Mur ligase, C-terminal domain"/>
    <property type="match status" value="1"/>
</dbReference>
<protein>
    <recommendedName>
        <fullName evidence="7">UDP-N-acetylmuramoyl-L-alanyl-D-glutamate--2,6-diaminopimelate ligase</fullName>
        <ecNumber evidence="7">6.3.2.13</ecNumber>
    </recommendedName>
    <alternativeName>
        <fullName evidence="7">Meso-A2pm-adding enzyme</fullName>
    </alternativeName>
    <alternativeName>
        <fullName evidence="7">Meso-diaminopimelate-adding enzyme</fullName>
    </alternativeName>
    <alternativeName>
        <fullName evidence="7">UDP-MurNAc-L-Ala-D-Glu:meso-diaminopimelate ligase</fullName>
    </alternativeName>
    <alternativeName>
        <fullName evidence="7">UDP-MurNAc-tripeptide synthetase</fullName>
    </alternativeName>
    <alternativeName>
        <fullName evidence="7">UDP-N-acetylmuramyl-tripeptide synthetase</fullName>
    </alternativeName>
</protein>
<dbReference type="SUPFAM" id="SSF63418">
    <property type="entry name" value="MurE/MurF N-terminal domain"/>
    <property type="match status" value="1"/>
</dbReference>
<dbReference type="Pfam" id="PF01225">
    <property type="entry name" value="Mur_ligase"/>
    <property type="match status" value="1"/>
</dbReference>
<feature type="binding site" evidence="7">
    <location>
        <begin position="152"/>
        <end position="153"/>
    </location>
    <ligand>
        <name>UDP-N-acetyl-alpha-D-muramoyl-L-alanyl-D-glutamate</name>
        <dbReference type="ChEBI" id="CHEBI:83900"/>
    </ligand>
</feature>
<keyword evidence="5 7" id="KW-0131">Cell cycle</keyword>
<keyword evidence="7" id="KW-0460">Magnesium</keyword>
<dbReference type="InterPro" id="IPR000713">
    <property type="entry name" value="Mur_ligase_N"/>
</dbReference>
<dbReference type="InterPro" id="IPR036565">
    <property type="entry name" value="Mur-like_cat_sf"/>
</dbReference>
<gene>
    <name evidence="7" type="primary">murE</name>
    <name evidence="12" type="ORF">C8P69_102466</name>
</gene>
<dbReference type="GO" id="GO:0051301">
    <property type="term" value="P:cell division"/>
    <property type="evidence" value="ECO:0007669"/>
    <property type="project" value="UniProtKB-KW"/>
</dbReference>
<feature type="binding site" evidence="7">
    <location>
        <position position="461"/>
    </location>
    <ligand>
        <name>meso-2,6-diaminopimelate</name>
        <dbReference type="ChEBI" id="CHEBI:57791"/>
    </ligand>
</feature>
<evidence type="ECO:0000256" key="1">
    <source>
        <dbReference type="ARBA" id="ARBA00005898"/>
    </source>
</evidence>
<keyword evidence="7" id="KW-0547">Nucleotide-binding</keyword>
<feature type="domain" description="Mur ligase C-terminal" evidence="10">
    <location>
        <begin position="336"/>
        <end position="459"/>
    </location>
</feature>
<dbReference type="InterPro" id="IPR013221">
    <property type="entry name" value="Mur_ligase_cen"/>
</dbReference>
<comment type="PTM">
    <text evidence="7">Carboxylation is probably crucial for Mg(2+) binding and, consequently, for the gamma-phosphate positioning of ATP.</text>
</comment>
<dbReference type="EC" id="6.3.2.13" evidence="7"/>
<keyword evidence="7" id="KW-0067">ATP-binding</keyword>
<feature type="modified residue" description="N6-carboxylysine" evidence="7">
    <location>
        <position position="219"/>
    </location>
</feature>
<dbReference type="GO" id="GO:0005737">
    <property type="term" value="C:cytoplasm"/>
    <property type="evidence" value="ECO:0007669"/>
    <property type="project" value="UniProtKB-SubCell"/>
</dbReference>
<dbReference type="Pfam" id="PF08245">
    <property type="entry name" value="Mur_ligase_M"/>
    <property type="match status" value="1"/>
</dbReference>
<dbReference type="PANTHER" id="PTHR23135:SF4">
    <property type="entry name" value="UDP-N-ACETYLMURAMOYL-L-ALANYL-D-GLUTAMATE--2,6-DIAMINOPIMELATE LIGASE MURE HOMOLOG, CHLOROPLASTIC"/>
    <property type="match status" value="1"/>
</dbReference>
<dbReference type="NCBIfam" id="NF001126">
    <property type="entry name" value="PRK00139.1-4"/>
    <property type="match status" value="1"/>
</dbReference>
<dbReference type="Pfam" id="PF02875">
    <property type="entry name" value="Mur_ligase_C"/>
    <property type="match status" value="1"/>
</dbReference>
<feature type="binding site" evidence="7">
    <location>
        <position position="385"/>
    </location>
    <ligand>
        <name>meso-2,6-diaminopimelate</name>
        <dbReference type="ChEBI" id="CHEBI:57791"/>
    </ligand>
</feature>
<feature type="binding site" evidence="7">
    <location>
        <position position="179"/>
    </location>
    <ligand>
        <name>UDP-N-acetyl-alpha-D-muramoyl-L-alanyl-D-glutamate</name>
        <dbReference type="ChEBI" id="CHEBI:83900"/>
    </ligand>
</feature>
<name>A0A2T4ZGQ1_9HYPH</name>
<feature type="binding site" evidence="7">
    <location>
        <position position="185"/>
    </location>
    <ligand>
        <name>UDP-N-acetyl-alpha-D-muramoyl-L-alanyl-D-glutamate</name>
        <dbReference type="ChEBI" id="CHEBI:83900"/>
    </ligand>
</feature>
<keyword evidence="7" id="KW-0963">Cytoplasm</keyword>
<comment type="caution">
    <text evidence="7">Lacks conserved residue(s) required for the propagation of feature annotation.</text>
</comment>
<dbReference type="SUPFAM" id="SSF53623">
    <property type="entry name" value="MurD-like peptide ligases, catalytic domain"/>
    <property type="match status" value="1"/>
</dbReference>
<comment type="catalytic activity">
    <reaction evidence="7">
        <text>UDP-N-acetyl-alpha-D-muramoyl-L-alanyl-D-glutamate + meso-2,6-diaminopimelate + ATP = UDP-N-acetyl-alpha-D-muramoyl-L-alanyl-gamma-D-glutamyl-meso-2,6-diaminopimelate + ADP + phosphate + H(+)</text>
        <dbReference type="Rhea" id="RHEA:23676"/>
        <dbReference type="ChEBI" id="CHEBI:15378"/>
        <dbReference type="ChEBI" id="CHEBI:30616"/>
        <dbReference type="ChEBI" id="CHEBI:43474"/>
        <dbReference type="ChEBI" id="CHEBI:57791"/>
        <dbReference type="ChEBI" id="CHEBI:83900"/>
        <dbReference type="ChEBI" id="CHEBI:83905"/>
        <dbReference type="ChEBI" id="CHEBI:456216"/>
        <dbReference type="EC" id="6.3.2.13"/>
    </reaction>
</comment>
<evidence type="ECO:0000256" key="2">
    <source>
        <dbReference type="ARBA" id="ARBA00022618"/>
    </source>
</evidence>
<keyword evidence="2 7" id="KW-0132">Cell division</keyword>
<evidence type="ECO:0000256" key="4">
    <source>
        <dbReference type="ARBA" id="ARBA00022984"/>
    </source>
</evidence>
<dbReference type="OrthoDB" id="9800958at2"/>
<feature type="domain" description="Mur ligase central" evidence="11">
    <location>
        <begin position="108"/>
        <end position="314"/>
    </location>
</feature>
<dbReference type="SUPFAM" id="SSF53244">
    <property type="entry name" value="MurD-like peptide ligases, peptide-binding domain"/>
    <property type="match status" value="1"/>
</dbReference>
<comment type="subcellular location">
    <subcellularLocation>
        <location evidence="7 8">Cytoplasm</location>
    </subcellularLocation>
</comment>
<feature type="binding site" evidence="7">
    <location>
        <position position="457"/>
    </location>
    <ligand>
        <name>meso-2,6-diaminopimelate</name>
        <dbReference type="ChEBI" id="CHEBI:57791"/>
    </ligand>
</feature>
<reference evidence="12 13" key="1">
    <citation type="submission" date="2018-04" db="EMBL/GenBank/DDBJ databases">
        <title>Genomic Encyclopedia of Archaeal and Bacterial Type Strains, Phase II (KMG-II): from individual species to whole genera.</title>
        <authorList>
            <person name="Goeker M."/>
        </authorList>
    </citation>
    <scope>NUCLEOTIDE SEQUENCE [LARGE SCALE GENOMIC DNA]</scope>
    <source>
        <strain evidence="12 13">DSM 25521</strain>
    </source>
</reference>
<evidence type="ECO:0000259" key="10">
    <source>
        <dbReference type="Pfam" id="PF02875"/>
    </source>
</evidence>
<dbReference type="GO" id="GO:0071555">
    <property type="term" value="P:cell wall organization"/>
    <property type="evidence" value="ECO:0007669"/>
    <property type="project" value="UniProtKB-KW"/>
</dbReference>
<feature type="binding site" evidence="7">
    <location>
        <position position="30"/>
    </location>
    <ligand>
        <name>UDP-N-acetyl-alpha-D-muramoyl-L-alanyl-D-glutamate</name>
        <dbReference type="ChEBI" id="CHEBI:83900"/>
    </ligand>
</feature>
<sequence>MTTLTLKDLLADEAPGNGAAAPVTGVTADSRAVAKGSLFFALKGEKTDGMAYAEAAARAGAAAIVTDSPAAPASIGDVPVVCVANARRTLALAASRFHPRQPGTIAAVTGTSGKTSVAAFVRQIFAFDGHPSASIGTVGVVRPSGKVYGGLTTPDPVTLHQTLDTLAGEGVTHVAFEASSHGLDQHRLDGVRIQAAGFTNLSRDHLDYHKTFEAYRTAKLRLFTDLLPPDGTAVVVAGPEGDHFAAAARARGQRLLMVGRDRAFGETGIAILSETIKGASQRVKLRAFGRDSEVLIPLLGRFQVENALVAAGLAVGCGTDPDKALAALETLEGAKGRLEFVGAKDGAPVVVDYAHKPGALETVLEAARPFAARKLVVVVGCGGDRDPGKRPMMGRIAVDKADRVIITDDNPRSEDPAAIRAQVLADAPGAEEIGDRAEAIRAAVRDLQPGDLLVIAGKGHETGQIVGSVTLPFSDHEVALAAIRDFSSDRSAKGPSA</sequence>
<evidence type="ECO:0000313" key="12">
    <source>
        <dbReference type="EMBL" id="PTM61080.1"/>
    </source>
</evidence>
<dbReference type="InterPro" id="IPR004101">
    <property type="entry name" value="Mur_ligase_C"/>
</dbReference>
<comment type="cofactor">
    <cofactor evidence="7">
        <name>Mg(2+)</name>
        <dbReference type="ChEBI" id="CHEBI:18420"/>
    </cofactor>
</comment>
<evidence type="ECO:0000256" key="8">
    <source>
        <dbReference type="RuleBase" id="RU004135"/>
    </source>
</evidence>
<dbReference type="PANTHER" id="PTHR23135">
    <property type="entry name" value="MUR LIGASE FAMILY MEMBER"/>
    <property type="match status" value="1"/>
</dbReference>
<evidence type="ECO:0000259" key="9">
    <source>
        <dbReference type="Pfam" id="PF01225"/>
    </source>
</evidence>
<evidence type="ECO:0000256" key="7">
    <source>
        <dbReference type="HAMAP-Rule" id="MF_00208"/>
    </source>
</evidence>
<comment type="pathway">
    <text evidence="7 8">Cell wall biogenesis; peptidoglycan biosynthesis.</text>
</comment>
<keyword evidence="7 12" id="KW-0436">Ligase</keyword>
<dbReference type="GO" id="GO:0008765">
    <property type="term" value="F:UDP-N-acetylmuramoylalanyl-D-glutamate-2,6-diaminopimelate ligase activity"/>
    <property type="evidence" value="ECO:0007669"/>
    <property type="project" value="UniProtKB-UniRule"/>
</dbReference>
<dbReference type="Gene3D" id="3.40.1190.10">
    <property type="entry name" value="Mur-like, catalytic domain"/>
    <property type="match status" value="1"/>
</dbReference>
<evidence type="ECO:0000256" key="6">
    <source>
        <dbReference type="ARBA" id="ARBA00023316"/>
    </source>
</evidence>
<keyword evidence="13" id="KW-1185">Reference proteome</keyword>
<keyword evidence="3 7" id="KW-0133">Cell shape</keyword>
<evidence type="ECO:0000256" key="5">
    <source>
        <dbReference type="ARBA" id="ARBA00023306"/>
    </source>
</evidence>
<dbReference type="AlphaFoldDB" id="A0A2T4ZGQ1"/>
<dbReference type="GO" id="GO:0005524">
    <property type="term" value="F:ATP binding"/>
    <property type="evidence" value="ECO:0007669"/>
    <property type="project" value="UniProtKB-UniRule"/>
</dbReference>
<comment type="function">
    <text evidence="7">Catalyzes the addition of meso-diaminopimelic acid to the nucleotide precursor UDP-N-acetylmuramoyl-L-alanyl-D-glutamate (UMAG) in the biosynthesis of bacterial cell-wall peptidoglycan.</text>
</comment>
<dbReference type="InterPro" id="IPR036615">
    <property type="entry name" value="Mur_ligase_C_dom_sf"/>
</dbReference>
<dbReference type="GO" id="GO:0009252">
    <property type="term" value="P:peptidoglycan biosynthetic process"/>
    <property type="evidence" value="ECO:0007669"/>
    <property type="project" value="UniProtKB-UniRule"/>
</dbReference>
<dbReference type="NCBIfam" id="TIGR01085">
    <property type="entry name" value="murE"/>
    <property type="match status" value="1"/>
</dbReference>
<dbReference type="UniPathway" id="UPA00219"/>
<feature type="short sequence motif" description="Meso-diaminopimelate recognition motif" evidence="7">
    <location>
        <begin position="409"/>
        <end position="412"/>
    </location>
</feature>
<dbReference type="HAMAP" id="MF_00208">
    <property type="entry name" value="MurE"/>
    <property type="match status" value="1"/>
</dbReference>
<dbReference type="Gene3D" id="3.40.1390.10">
    <property type="entry name" value="MurE/MurF, N-terminal domain"/>
    <property type="match status" value="1"/>
</dbReference>
<proteinExistence type="inferred from homology"/>
<organism evidence="12 13">
    <name type="scientific">Phreatobacter oligotrophus</name>
    <dbReference type="NCBI Taxonomy" id="1122261"/>
    <lineage>
        <taxon>Bacteria</taxon>
        <taxon>Pseudomonadati</taxon>
        <taxon>Pseudomonadota</taxon>
        <taxon>Alphaproteobacteria</taxon>
        <taxon>Hyphomicrobiales</taxon>
        <taxon>Phreatobacteraceae</taxon>
        <taxon>Phreatobacter</taxon>
    </lineage>
</organism>
<feature type="binding site" evidence="7">
    <location>
        <begin position="409"/>
        <end position="412"/>
    </location>
    <ligand>
        <name>meso-2,6-diaminopimelate</name>
        <dbReference type="ChEBI" id="CHEBI:57791"/>
    </ligand>
</feature>
<comment type="similarity">
    <text evidence="1 7">Belongs to the MurCDEF family. MurE subfamily.</text>
</comment>
<feature type="domain" description="Mur ligase N-terminal catalytic" evidence="9">
    <location>
        <begin position="23"/>
        <end position="95"/>
    </location>
</feature>
<keyword evidence="4 7" id="KW-0573">Peptidoglycan synthesis</keyword>
<dbReference type="GO" id="GO:0000287">
    <property type="term" value="F:magnesium ion binding"/>
    <property type="evidence" value="ECO:0007669"/>
    <property type="project" value="UniProtKB-UniRule"/>
</dbReference>
<dbReference type="GO" id="GO:0008360">
    <property type="term" value="P:regulation of cell shape"/>
    <property type="evidence" value="ECO:0007669"/>
    <property type="project" value="UniProtKB-KW"/>
</dbReference>
<dbReference type="NCBIfam" id="NF001124">
    <property type="entry name" value="PRK00139.1-2"/>
    <property type="match status" value="1"/>
</dbReference>
<evidence type="ECO:0000259" key="11">
    <source>
        <dbReference type="Pfam" id="PF08245"/>
    </source>
</evidence>
<dbReference type="EMBL" id="PZZL01000002">
    <property type="protein sequence ID" value="PTM61080.1"/>
    <property type="molecule type" value="Genomic_DNA"/>
</dbReference>
<accession>A0A2T4ZGQ1</accession>
<evidence type="ECO:0000256" key="3">
    <source>
        <dbReference type="ARBA" id="ARBA00022960"/>
    </source>
</evidence>
<comment type="caution">
    <text evidence="12">The sequence shown here is derived from an EMBL/GenBank/DDBJ whole genome shotgun (WGS) entry which is preliminary data.</text>
</comment>
<dbReference type="InterPro" id="IPR035911">
    <property type="entry name" value="MurE/MurF_N"/>
</dbReference>
<dbReference type="InterPro" id="IPR005761">
    <property type="entry name" value="UDP-N-AcMur-Glu-dNH2Pim_ligase"/>
</dbReference>
<keyword evidence="6 7" id="KW-0961">Cell wall biogenesis/degradation</keyword>
<feature type="binding site" evidence="7">
    <location>
        <begin position="110"/>
        <end position="116"/>
    </location>
    <ligand>
        <name>ATP</name>
        <dbReference type="ChEBI" id="CHEBI:30616"/>
    </ligand>
</feature>
<dbReference type="Proteomes" id="UP000241808">
    <property type="component" value="Unassembled WGS sequence"/>
</dbReference>